<proteinExistence type="predicted"/>
<evidence type="ECO:0008006" key="3">
    <source>
        <dbReference type="Google" id="ProtNLM"/>
    </source>
</evidence>
<comment type="caution">
    <text evidence="1">The sequence shown here is derived from an EMBL/GenBank/DDBJ whole genome shotgun (WGS) entry which is preliminary data.</text>
</comment>
<evidence type="ECO:0000313" key="1">
    <source>
        <dbReference type="EMBL" id="MBE9190965.1"/>
    </source>
</evidence>
<reference evidence="1 2" key="1">
    <citation type="submission" date="2020-10" db="EMBL/GenBank/DDBJ databases">
        <authorList>
            <person name="Castelo-Branco R."/>
            <person name="Eusebio N."/>
            <person name="Adriana R."/>
            <person name="Vieira A."/>
            <person name="Brugerolle De Fraissinette N."/>
            <person name="Rezende De Castro R."/>
            <person name="Schneider M.P."/>
            <person name="Vasconcelos V."/>
            <person name="Leao P.N."/>
        </authorList>
    </citation>
    <scope>NUCLEOTIDE SEQUENCE [LARGE SCALE GENOMIC DNA]</scope>
    <source>
        <strain evidence="1 2">LEGE 06123</strain>
    </source>
</reference>
<dbReference type="Proteomes" id="UP000651156">
    <property type="component" value="Unassembled WGS sequence"/>
</dbReference>
<dbReference type="EMBL" id="JADEWN010000024">
    <property type="protein sequence ID" value="MBE9190965.1"/>
    <property type="molecule type" value="Genomic_DNA"/>
</dbReference>
<protein>
    <recommendedName>
        <fullName evidence="3">Toxin-antitoxin system toxin component, PIN family</fullName>
    </recommendedName>
</protein>
<evidence type="ECO:0000313" key="2">
    <source>
        <dbReference type="Proteomes" id="UP000651156"/>
    </source>
</evidence>
<gene>
    <name evidence="1" type="ORF">IQ230_11505</name>
</gene>
<keyword evidence="2" id="KW-1185">Reference proteome</keyword>
<sequence length="61" mass="6814">MKVLLDTNVWVSGLLFSYCLAGDVYAIVTGDRNLLMLERFAGILILKPQDFLRIVIDKAGN</sequence>
<name>A0ABR9URQ4_9CHRO</name>
<accession>A0ABR9URQ4</accession>
<dbReference type="RefSeq" id="WP_193932130.1">
    <property type="nucleotide sequence ID" value="NZ_CAWPMZ010000050.1"/>
</dbReference>
<organism evidence="1 2">
    <name type="scientific">Gloeocapsopsis crepidinum LEGE 06123</name>
    <dbReference type="NCBI Taxonomy" id="588587"/>
    <lineage>
        <taxon>Bacteria</taxon>
        <taxon>Bacillati</taxon>
        <taxon>Cyanobacteriota</taxon>
        <taxon>Cyanophyceae</taxon>
        <taxon>Oscillatoriophycideae</taxon>
        <taxon>Chroococcales</taxon>
        <taxon>Chroococcaceae</taxon>
        <taxon>Gloeocapsopsis</taxon>
    </lineage>
</organism>